<keyword evidence="3" id="KW-1185">Reference proteome</keyword>
<reference evidence="2 3" key="1">
    <citation type="submission" date="2020-03" db="EMBL/GenBank/DDBJ databases">
        <authorList>
            <person name="Zhang Z."/>
            <person name="Guo Z."/>
            <person name="Hou Q."/>
            <person name="Shen X."/>
        </authorList>
    </citation>
    <scope>NUCLEOTIDE SEQUENCE [LARGE SCALE GENOMIC DNA]</scope>
    <source>
        <strain evidence="2 3">HBUAS51329</strain>
    </source>
</reference>
<proteinExistence type="predicted"/>
<evidence type="ECO:0000256" key="1">
    <source>
        <dbReference type="SAM" id="Phobius"/>
    </source>
</evidence>
<dbReference type="Proteomes" id="UP000707477">
    <property type="component" value="Unassembled WGS sequence"/>
</dbReference>
<gene>
    <name evidence="2" type="ORF">HEQ44_02470</name>
</gene>
<evidence type="ECO:0000313" key="2">
    <source>
        <dbReference type="EMBL" id="NLR29042.1"/>
    </source>
</evidence>
<protein>
    <submittedName>
        <fullName evidence="2">Uncharacterized protein</fullName>
    </submittedName>
</protein>
<keyword evidence="1" id="KW-1133">Transmembrane helix</keyword>
<sequence length="156" mass="18540">MKECFLRYLRFLLYGVLPMGILLTWNLQNTRGKWVIPITAYTVWILCSWLLCFSWLRGKLKHLYSKNDRGMTSYKAAAMALHHRDQSMHHVDRRWTTNGVTSNPWEYLLGNTQSTDEILNPIYVFCEHLWMSLLLILFGPIIMSVWFPIILIKKFK</sequence>
<feature type="transmembrane region" description="Helical" evidence="1">
    <location>
        <begin position="34"/>
        <end position="56"/>
    </location>
</feature>
<dbReference type="RefSeq" id="WP_168848879.1">
    <property type="nucleotide sequence ID" value="NZ_JAAVSD010000004.1"/>
</dbReference>
<keyword evidence="1" id="KW-0472">Membrane</keyword>
<keyword evidence="1" id="KW-0812">Transmembrane</keyword>
<feature type="transmembrane region" description="Helical" evidence="1">
    <location>
        <begin position="129"/>
        <end position="152"/>
    </location>
</feature>
<feature type="transmembrane region" description="Helical" evidence="1">
    <location>
        <begin position="6"/>
        <end position="27"/>
    </location>
</feature>
<evidence type="ECO:0000313" key="3">
    <source>
        <dbReference type="Proteomes" id="UP000707477"/>
    </source>
</evidence>
<comment type="caution">
    <text evidence="2">The sequence shown here is derived from an EMBL/GenBank/DDBJ whole genome shotgun (WGS) entry which is preliminary data.</text>
</comment>
<dbReference type="EMBL" id="JAAVSD010000004">
    <property type="protein sequence ID" value="NLR29042.1"/>
    <property type="molecule type" value="Genomic_DNA"/>
</dbReference>
<organism evidence="2 3">
    <name type="scientific">Levilactobacillus tujiorum</name>
    <dbReference type="NCBI Taxonomy" id="2912243"/>
    <lineage>
        <taxon>Bacteria</taxon>
        <taxon>Bacillati</taxon>
        <taxon>Bacillota</taxon>
        <taxon>Bacilli</taxon>
        <taxon>Lactobacillales</taxon>
        <taxon>Lactobacillaceae</taxon>
        <taxon>Levilactobacillus</taxon>
    </lineage>
</organism>
<name>A0ABX1L4U4_9LACO</name>
<accession>A0ABX1L4U4</accession>